<evidence type="ECO:0000313" key="6">
    <source>
        <dbReference type="EMBL" id="MCR2805268.1"/>
    </source>
</evidence>
<dbReference type="AlphaFoldDB" id="A0A9X2SB37"/>
<dbReference type="InterPro" id="IPR018060">
    <property type="entry name" value="HTH_AraC"/>
</dbReference>
<dbReference type="PROSITE" id="PS00041">
    <property type="entry name" value="HTH_ARAC_FAMILY_1"/>
    <property type="match status" value="1"/>
</dbReference>
<dbReference type="Gene3D" id="3.30.450.20">
    <property type="entry name" value="PAS domain"/>
    <property type="match status" value="1"/>
</dbReference>
<dbReference type="Pfam" id="PF17853">
    <property type="entry name" value="GGDEF_2"/>
    <property type="match status" value="1"/>
</dbReference>
<dbReference type="GO" id="GO:0003700">
    <property type="term" value="F:DNA-binding transcription factor activity"/>
    <property type="evidence" value="ECO:0007669"/>
    <property type="project" value="InterPro"/>
</dbReference>
<reference evidence="6" key="1">
    <citation type="submission" date="2022-08" db="EMBL/GenBank/DDBJ databases">
        <title>The genomic sequence of strain Paenibacillus sp. SCIV0701.</title>
        <authorList>
            <person name="Zhao H."/>
        </authorList>
    </citation>
    <scope>NUCLEOTIDE SEQUENCE</scope>
    <source>
        <strain evidence="6">SCIV0701</strain>
    </source>
</reference>
<feature type="domain" description="HTH araC/xylS-type" evidence="5">
    <location>
        <begin position="663"/>
        <end position="762"/>
    </location>
</feature>
<dbReference type="Proteomes" id="UP001141950">
    <property type="component" value="Unassembled WGS sequence"/>
</dbReference>
<evidence type="ECO:0000259" key="5">
    <source>
        <dbReference type="PROSITE" id="PS01124"/>
    </source>
</evidence>
<feature type="transmembrane region" description="Helical" evidence="4">
    <location>
        <begin position="293"/>
        <end position="312"/>
    </location>
</feature>
<dbReference type="PANTHER" id="PTHR43280">
    <property type="entry name" value="ARAC-FAMILY TRANSCRIPTIONAL REGULATOR"/>
    <property type="match status" value="1"/>
</dbReference>
<protein>
    <submittedName>
        <fullName evidence="6">AraC family transcriptional regulator</fullName>
    </submittedName>
</protein>
<keyword evidence="3" id="KW-0804">Transcription</keyword>
<dbReference type="InterPro" id="IPR009057">
    <property type="entry name" value="Homeodomain-like_sf"/>
</dbReference>
<dbReference type="GO" id="GO:0043565">
    <property type="term" value="F:sequence-specific DNA binding"/>
    <property type="evidence" value="ECO:0007669"/>
    <property type="project" value="InterPro"/>
</dbReference>
<keyword evidence="1" id="KW-0805">Transcription regulation</keyword>
<keyword evidence="4" id="KW-0472">Membrane</keyword>
<keyword evidence="7" id="KW-1185">Reference proteome</keyword>
<name>A0A9X2SB37_9BACL</name>
<dbReference type="RefSeq" id="WP_257447389.1">
    <property type="nucleotide sequence ID" value="NZ_JANIPJ010000010.1"/>
</dbReference>
<dbReference type="InterPro" id="IPR018062">
    <property type="entry name" value="HTH_AraC-typ_CS"/>
</dbReference>
<dbReference type="PROSITE" id="PS01124">
    <property type="entry name" value="HTH_ARAC_FAMILY_2"/>
    <property type="match status" value="1"/>
</dbReference>
<evidence type="ECO:0000256" key="3">
    <source>
        <dbReference type="ARBA" id="ARBA00023163"/>
    </source>
</evidence>
<organism evidence="6 7">
    <name type="scientific">Paenibacillus soyae</name>
    <dbReference type="NCBI Taxonomy" id="2969249"/>
    <lineage>
        <taxon>Bacteria</taxon>
        <taxon>Bacillati</taxon>
        <taxon>Bacillota</taxon>
        <taxon>Bacilli</taxon>
        <taxon>Bacillales</taxon>
        <taxon>Paenibacillaceae</taxon>
        <taxon>Paenibacillus</taxon>
    </lineage>
</organism>
<keyword evidence="4" id="KW-1133">Transmembrane helix</keyword>
<evidence type="ECO:0000256" key="1">
    <source>
        <dbReference type="ARBA" id="ARBA00023015"/>
    </source>
</evidence>
<dbReference type="EMBL" id="JANIPJ010000010">
    <property type="protein sequence ID" value="MCR2805268.1"/>
    <property type="molecule type" value="Genomic_DNA"/>
</dbReference>
<feature type="transmembrane region" description="Helical" evidence="4">
    <location>
        <begin position="6"/>
        <end position="28"/>
    </location>
</feature>
<accession>A0A9X2SB37</accession>
<keyword evidence="2" id="KW-0238">DNA-binding</keyword>
<evidence type="ECO:0000313" key="7">
    <source>
        <dbReference type="Proteomes" id="UP001141950"/>
    </source>
</evidence>
<proteinExistence type="predicted"/>
<dbReference type="PANTHER" id="PTHR43280:SF10">
    <property type="entry name" value="REGULATORY PROTEIN POCR"/>
    <property type="match status" value="1"/>
</dbReference>
<dbReference type="Gene3D" id="1.10.10.60">
    <property type="entry name" value="Homeodomain-like"/>
    <property type="match status" value="2"/>
</dbReference>
<evidence type="ECO:0000256" key="2">
    <source>
        <dbReference type="ARBA" id="ARBA00023125"/>
    </source>
</evidence>
<sequence>MKQKVYRVWLLSYLIVLLIPIVITMLVLMRSQSLLVGEVRRANDGLLDQVSQFMDNSLGDIQKLGTQLSYEPAVTAYLHREEFQSVGAKFHTKDMIKSFGTYTITNGNIWDYYVYLLDTDYALTTNTYMGADDLYTVFHKNSGISFEDWQQLVHASNAGQFLTLNGSAEEAENSLVYVQSLPLQEIRSAPATLLVMLNQERLKQSIDGFGLSSHGSVYVLNRDGVPIMATGEASGIPELPLGGMTGSRGYMTAEVGGEEATVSYVKSGKTGWTYISLVPESEYLAKVKMLRTLTYIALALCLFLGGLSAYLLNRRNYAPIRSMMDFVSSKVKANVKGMQNEYAVLQSFMTESAAFQDEANRRMKEQDGMLRSRFLLRLMKGRVDTNAALAQAFESYGLRFEEDRFAVMLLQVEDYSALFRSNQELDAEKKLQFVSHIVTNVAMDMAAGRCGVYFAESDGMIACLLNMRNKEAEAKTELMELAAELRSFLQDKFFMRLTIGLSDIHTMWSSIPRCYEEAEEALEYKLVLGASQVIAFEAIKKPKNELYYPLDAERQLINLMASGDYEGASDVLQRILMTNFSEGTLSIQVGKLLMFEVVGTMLKAVEQFQLTTNEIRVEKTAFIKKITDCETFAEMEAEIVALLREVCDYLQQKKKSHNADLKNEVVDYVLDNLTDMNISLTSISLEFGINPSYLSRFFKEQTGENLVDFINKRRIEKVKGHLEASEEPIGAIAEQCGFASSQSLIRVFKKYEGVTPGQFRQNTSVQAYPH</sequence>
<comment type="caution">
    <text evidence="6">The sequence shown here is derived from an EMBL/GenBank/DDBJ whole genome shotgun (WGS) entry which is preliminary data.</text>
</comment>
<dbReference type="SMART" id="SM00342">
    <property type="entry name" value="HTH_ARAC"/>
    <property type="match status" value="1"/>
</dbReference>
<dbReference type="SUPFAM" id="SSF46689">
    <property type="entry name" value="Homeodomain-like"/>
    <property type="match status" value="1"/>
</dbReference>
<keyword evidence="4" id="KW-0812">Transmembrane</keyword>
<gene>
    <name evidence="6" type="ORF">NQZ67_15380</name>
</gene>
<dbReference type="InterPro" id="IPR041522">
    <property type="entry name" value="CdaR_GGDEF"/>
</dbReference>
<dbReference type="Pfam" id="PF12833">
    <property type="entry name" value="HTH_18"/>
    <property type="match status" value="1"/>
</dbReference>
<evidence type="ECO:0000256" key="4">
    <source>
        <dbReference type="SAM" id="Phobius"/>
    </source>
</evidence>